<dbReference type="RefSeq" id="WP_282332401.1">
    <property type="nucleotide sequence ID" value="NZ_JASBRG010000001.1"/>
</dbReference>
<dbReference type="Gene3D" id="1.25.40.10">
    <property type="entry name" value="Tetratricopeptide repeat domain"/>
    <property type="match status" value="1"/>
</dbReference>
<gene>
    <name evidence="2" type="ORF">QJ048_00790</name>
</gene>
<feature type="repeat" description="TPR" evidence="1">
    <location>
        <begin position="112"/>
        <end position="145"/>
    </location>
</feature>
<evidence type="ECO:0000313" key="3">
    <source>
        <dbReference type="Proteomes" id="UP001226434"/>
    </source>
</evidence>
<evidence type="ECO:0008006" key="4">
    <source>
        <dbReference type="Google" id="ProtNLM"/>
    </source>
</evidence>
<keyword evidence="3" id="KW-1185">Reference proteome</keyword>
<dbReference type="PROSITE" id="PS50005">
    <property type="entry name" value="TPR"/>
    <property type="match status" value="1"/>
</dbReference>
<protein>
    <recommendedName>
        <fullName evidence="4">Tetratricopeptide repeat protein</fullName>
    </recommendedName>
</protein>
<dbReference type="InterPro" id="IPR019734">
    <property type="entry name" value="TPR_rpt"/>
</dbReference>
<evidence type="ECO:0000313" key="2">
    <source>
        <dbReference type="EMBL" id="MDI3318283.1"/>
    </source>
</evidence>
<evidence type="ECO:0000256" key="1">
    <source>
        <dbReference type="PROSITE-ProRule" id="PRU00339"/>
    </source>
</evidence>
<comment type="caution">
    <text evidence="2">The sequence shown here is derived from an EMBL/GenBank/DDBJ whole genome shotgun (WGS) entry which is preliminary data.</text>
</comment>
<name>A0ABT6R775_9BACT</name>
<sequence length="242" mass="28086">MKKILTVIITLFSLTTFGQKYSDLMGNKMTFEQWNEEAKTNIRLLPKYGHVAKTEGQKAADKEFIETTLRQYPTNRKASDHLIELGFKYLYSDVKTAMYRFNQAYLLDSTNTDIYWGYGGVYMVFGDFENAQKQYLEGLAINSKNTHLLTDFGAYFMSQYYGQQPLDEKMALTYLDSAIIYLTKSFQLDKTDPNTSFKLSICYYQKKDCTNAWKYYNDCKSVGGQPITEDYTKALTEQCKTK</sequence>
<proteinExistence type="predicted"/>
<accession>A0ABT6R775</accession>
<dbReference type="InterPro" id="IPR011990">
    <property type="entry name" value="TPR-like_helical_dom_sf"/>
</dbReference>
<dbReference type="EMBL" id="JASBRG010000001">
    <property type="protein sequence ID" value="MDI3318283.1"/>
    <property type="molecule type" value="Genomic_DNA"/>
</dbReference>
<organism evidence="2 3">
    <name type="scientific">Pinibacter soli</name>
    <dbReference type="NCBI Taxonomy" id="3044211"/>
    <lineage>
        <taxon>Bacteria</taxon>
        <taxon>Pseudomonadati</taxon>
        <taxon>Bacteroidota</taxon>
        <taxon>Chitinophagia</taxon>
        <taxon>Chitinophagales</taxon>
        <taxon>Chitinophagaceae</taxon>
        <taxon>Pinibacter</taxon>
    </lineage>
</organism>
<reference evidence="2 3" key="1">
    <citation type="submission" date="2023-05" db="EMBL/GenBank/DDBJ databases">
        <title>Genome sequence of Pinibacter sp. MAH-24.</title>
        <authorList>
            <person name="Huq M.A."/>
        </authorList>
    </citation>
    <scope>NUCLEOTIDE SEQUENCE [LARGE SCALE GENOMIC DNA]</scope>
    <source>
        <strain evidence="2 3">MAH-24</strain>
    </source>
</reference>
<dbReference type="Proteomes" id="UP001226434">
    <property type="component" value="Unassembled WGS sequence"/>
</dbReference>
<dbReference type="SUPFAM" id="SSF48452">
    <property type="entry name" value="TPR-like"/>
    <property type="match status" value="1"/>
</dbReference>
<keyword evidence="1" id="KW-0802">TPR repeat</keyword>